<sequence length="286" mass="32778">MEGSEMSAEVHFAQKLASNEKKIRDRAIKRLRKYLFARANHGGLSENDMIKIWKGLHYCMWMQDKPLLQEELSGKIASLLHSFPSPEGALLFMQVFLETEAREWNGIDKLRLDKFMMMIREMFHQVFSLLSESEWQVSECKLLAQALALKVMSPWEARLPDGLKLHIADIYVDELSKVSLYKMSSRKMMLLLQPFISFIISSPKPELAKRVMSEVIVKMLNTVSTVKPQPAAKSKQASRGEDREDTADSETEQDIGSKEESMDIDGSSEESSENSHSFVVKLIFYF</sequence>
<dbReference type="Proteomes" id="UP000735302">
    <property type="component" value="Unassembled WGS sequence"/>
</dbReference>
<evidence type="ECO:0000256" key="3">
    <source>
        <dbReference type="ARBA" id="ARBA00022552"/>
    </source>
</evidence>
<proteinExistence type="inferred from homology"/>
<keyword evidence="4" id="KW-0539">Nucleus</keyword>
<feature type="compositionally biased region" description="Acidic residues" evidence="5">
    <location>
        <begin position="243"/>
        <end position="253"/>
    </location>
</feature>
<evidence type="ECO:0000256" key="1">
    <source>
        <dbReference type="ARBA" id="ARBA00004123"/>
    </source>
</evidence>
<evidence type="ECO:0000256" key="5">
    <source>
        <dbReference type="SAM" id="MobiDB-lite"/>
    </source>
</evidence>
<dbReference type="GO" id="GO:0006364">
    <property type="term" value="P:rRNA processing"/>
    <property type="evidence" value="ECO:0007669"/>
    <property type="project" value="UniProtKB-KW"/>
</dbReference>
<dbReference type="PANTHER" id="PTHR13026">
    <property type="entry name" value="NNP-1 PROTEIN NOVEL NUCLEAR PROTEIN 1 NOP52"/>
    <property type="match status" value="1"/>
</dbReference>
<evidence type="ECO:0000256" key="4">
    <source>
        <dbReference type="ARBA" id="ARBA00023242"/>
    </source>
</evidence>
<feature type="region of interest" description="Disordered" evidence="5">
    <location>
        <begin position="228"/>
        <end position="275"/>
    </location>
</feature>
<dbReference type="AlphaFoldDB" id="A0AAV4C5N3"/>
<keyword evidence="3" id="KW-0698">rRNA processing</keyword>
<dbReference type="InterPro" id="IPR010301">
    <property type="entry name" value="RRP1"/>
</dbReference>
<evidence type="ECO:0000256" key="2">
    <source>
        <dbReference type="ARBA" id="ARBA00006374"/>
    </source>
</evidence>
<protein>
    <submittedName>
        <fullName evidence="6">Ribosomal RNA processing protein 1 homolog</fullName>
    </submittedName>
</protein>
<reference evidence="6 7" key="1">
    <citation type="journal article" date="2021" name="Elife">
        <title>Chloroplast acquisition without the gene transfer in kleptoplastic sea slugs, Plakobranchus ocellatus.</title>
        <authorList>
            <person name="Maeda T."/>
            <person name="Takahashi S."/>
            <person name="Yoshida T."/>
            <person name="Shimamura S."/>
            <person name="Takaki Y."/>
            <person name="Nagai Y."/>
            <person name="Toyoda A."/>
            <person name="Suzuki Y."/>
            <person name="Arimoto A."/>
            <person name="Ishii H."/>
            <person name="Satoh N."/>
            <person name="Nishiyama T."/>
            <person name="Hasebe M."/>
            <person name="Maruyama T."/>
            <person name="Minagawa J."/>
            <person name="Obokata J."/>
            <person name="Shigenobu S."/>
        </authorList>
    </citation>
    <scope>NUCLEOTIDE SEQUENCE [LARGE SCALE GENOMIC DNA]</scope>
</reference>
<dbReference type="Pfam" id="PF05997">
    <property type="entry name" value="Nop52"/>
    <property type="match status" value="1"/>
</dbReference>
<dbReference type="GO" id="GO:0005634">
    <property type="term" value="C:nucleus"/>
    <property type="evidence" value="ECO:0007669"/>
    <property type="project" value="UniProtKB-SubCell"/>
</dbReference>
<name>A0AAV4C5N3_9GAST</name>
<dbReference type="EMBL" id="BLXT01005852">
    <property type="protein sequence ID" value="GFO26677.1"/>
    <property type="molecule type" value="Genomic_DNA"/>
</dbReference>
<feature type="compositionally biased region" description="Acidic residues" evidence="5">
    <location>
        <begin position="262"/>
        <end position="272"/>
    </location>
</feature>
<dbReference type="PANTHER" id="PTHR13026:SF0">
    <property type="entry name" value="RIBOSOMAL RNA PROCESSING 1B"/>
    <property type="match status" value="1"/>
</dbReference>
<accession>A0AAV4C5N3</accession>
<comment type="similarity">
    <text evidence="2">Belongs to the RRP1 family.</text>
</comment>
<comment type="subcellular location">
    <subcellularLocation>
        <location evidence="1">Nucleus</location>
    </subcellularLocation>
</comment>
<evidence type="ECO:0000313" key="7">
    <source>
        <dbReference type="Proteomes" id="UP000735302"/>
    </source>
</evidence>
<dbReference type="GO" id="GO:0030688">
    <property type="term" value="C:preribosome, small subunit precursor"/>
    <property type="evidence" value="ECO:0007669"/>
    <property type="project" value="InterPro"/>
</dbReference>
<keyword evidence="7" id="KW-1185">Reference proteome</keyword>
<organism evidence="6 7">
    <name type="scientific">Plakobranchus ocellatus</name>
    <dbReference type="NCBI Taxonomy" id="259542"/>
    <lineage>
        <taxon>Eukaryota</taxon>
        <taxon>Metazoa</taxon>
        <taxon>Spiralia</taxon>
        <taxon>Lophotrochozoa</taxon>
        <taxon>Mollusca</taxon>
        <taxon>Gastropoda</taxon>
        <taxon>Heterobranchia</taxon>
        <taxon>Euthyneura</taxon>
        <taxon>Panpulmonata</taxon>
        <taxon>Sacoglossa</taxon>
        <taxon>Placobranchoidea</taxon>
        <taxon>Plakobranchidae</taxon>
        <taxon>Plakobranchus</taxon>
    </lineage>
</organism>
<gene>
    <name evidence="6" type="ORF">PoB_005318200</name>
</gene>
<evidence type="ECO:0000313" key="6">
    <source>
        <dbReference type="EMBL" id="GFO26677.1"/>
    </source>
</evidence>
<comment type="caution">
    <text evidence="6">The sequence shown here is derived from an EMBL/GenBank/DDBJ whole genome shotgun (WGS) entry which is preliminary data.</text>
</comment>